<dbReference type="GO" id="GO:0012505">
    <property type="term" value="C:endomembrane system"/>
    <property type="evidence" value="ECO:0007669"/>
    <property type="project" value="UniProtKB-SubCell"/>
</dbReference>
<dbReference type="InterPro" id="IPR008217">
    <property type="entry name" value="Ccc1_fam"/>
</dbReference>
<feature type="transmembrane region" description="Helical" evidence="5">
    <location>
        <begin position="220"/>
        <end position="238"/>
    </location>
</feature>
<feature type="transmembrane region" description="Helical" evidence="5">
    <location>
        <begin position="21"/>
        <end position="45"/>
    </location>
</feature>
<keyword evidence="4 5" id="KW-0472">Membrane</keyword>
<dbReference type="OrthoDB" id="188924at2"/>
<dbReference type="PANTHER" id="PTHR31851">
    <property type="entry name" value="FE(2+)/MN(2+) TRANSPORTER PCL1"/>
    <property type="match status" value="1"/>
</dbReference>
<dbReference type="GO" id="GO:0030026">
    <property type="term" value="P:intracellular manganese ion homeostasis"/>
    <property type="evidence" value="ECO:0007669"/>
    <property type="project" value="InterPro"/>
</dbReference>
<protein>
    <submittedName>
        <fullName evidence="6">VIT family protein</fullName>
    </submittedName>
</protein>
<evidence type="ECO:0000256" key="2">
    <source>
        <dbReference type="ARBA" id="ARBA00022692"/>
    </source>
</evidence>
<evidence type="ECO:0000256" key="4">
    <source>
        <dbReference type="ARBA" id="ARBA00023136"/>
    </source>
</evidence>
<keyword evidence="2 5" id="KW-0812">Transmembrane</keyword>
<feature type="transmembrane region" description="Helical" evidence="5">
    <location>
        <begin position="153"/>
        <end position="173"/>
    </location>
</feature>
<dbReference type="AlphaFoldDB" id="A0A4S5ENT9"/>
<feature type="transmembrane region" description="Helical" evidence="5">
    <location>
        <begin position="179"/>
        <end position="200"/>
    </location>
</feature>
<keyword evidence="7" id="KW-1185">Reference proteome</keyword>
<keyword evidence="3 5" id="KW-1133">Transmembrane helix</keyword>
<reference evidence="6 7" key="1">
    <citation type="submission" date="2019-04" db="EMBL/GenBank/DDBJ databases">
        <title>Draft genome sequences for three unisolated Alnus-infective Frankia Sp+ strains, AgTrS, AiOr and AvVan, the first sequenced Frankia strains able to sporulate in-planta.</title>
        <authorList>
            <person name="Bethencourt L."/>
            <person name="Vautrin F."/>
            <person name="Taib N."/>
            <person name="Dubost A."/>
            <person name="Castro-Garcia L."/>
            <person name="Imbaud O."/>
            <person name="Abrouk D."/>
            <person name="Fournier P."/>
            <person name="Briolay J."/>
            <person name="Nguyen A."/>
            <person name="Normand P."/>
            <person name="Fernandez M.P."/>
            <person name="Brochier-Armanet C."/>
            <person name="Herrera-Belaroussi A."/>
        </authorList>
    </citation>
    <scope>NUCLEOTIDE SEQUENCE [LARGE SCALE GENOMIC DNA]</scope>
    <source>
        <strain evidence="6 7">AvVan</strain>
    </source>
</reference>
<comment type="subcellular location">
    <subcellularLocation>
        <location evidence="1">Endomembrane system</location>
        <topology evidence="1">Multi-pass membrane protein</topology>
    </subcellularLocation>
</comment>
<comment type="caution">
    <text evidence="6">The sequence shown here is derived from an EMBL/GenBank/DDBJ whole genome shotgun (WGS) entry which is preliminary data.</text>
</comment>
<organism evidence="6 7">
    <name type="scientific">Candidatus Frankia alpina</name>
    <dbReference type="NCBI Taxonomy" id="2699483"/>
    <lineage>
        <taxon>Bacteria</taxon>
        <taxon>Bacillati</taxon>
        <taxon>Actinomycetota</taxon>
        <taxon>Actinomycetes</taxon>
        <taxon>Frankiales</taxon>
        <taxon>Frankiaceae</taxon>
        <taxon>Frankia</taxon>
    </lineage>
</organism>
<dbReference type="GO" id="GO:0005384">
    <property type="term" value="F:manganese ion transmembrane transporter activity"/>
    <property type="evidence" value="ECO:0007669"/>
    <property type="project" value="InterPro"/>
</dbReference>
<evidence type="ECO:0000256" key="1">
    <source>
        <dbReference type="ARBA" id="ARBA00004127"/>
    </source>
</evidence>
<evidence type="ECO:0000256" key="5">
    <source>
        <dbReference type="SAM" id="Phobius"/>
    </source>
</evidence>
<feature type="transmembrane region" description="Helical" evidence="5">
    <location>
        <begin position="51"/>
        <end position="70"/>
    </location>
</feature>
<accession>A0A4S5ENT9</accession>
<name>A0A4S5ENT9_9ACTN</name>
<proteinExistence type="predicted"/>
<sequence>MAAASLMTRHRERHSTQRTGWLRAAVLGANDGLVSTSSLIVGVAASGASSGAILTAGFAGLTAGALSMAAGEFVSVSAQADVAHADLELERAELAASPTAEFAELVGIYEHRGLPRDLAVKVAKALTERDALGAHMRDELGHNETNEARPTQAAAASASSFTVGALVPFLGMVAPAGTVRLVVIVAVTVLGLALAGALAARAAGTAGTAGTALLRPTLRVVLGGCAAMAVTGLVGVLADAAGG</sequence>
<evidence type="ECO:0000313" key="7">
    <source>
        <dbReference type="Proteomes" id="UP000305282"/>
    </source>
</evidence>
<dbReference type="Pfam" id="PF01988">
    <property type="entry name" value="VIT1"/>
    <property type="match status" value="1"/>
</dbReference>
<dbReference type="Proteomes" id="UP000305282">
    <property type="component" value="Unassembled WGS sequence"/>
</dbReference>
<dbReference type="EMBL" id="SSXH01000345">
    <property type="protein sequence ID" value="THJ73876.1"/>
    <property type="molecule type" value="Genomic_DNA"/>
</dbReference>
<dbReference type="CDD" id="cd02432">
    <property type="entry name" value="Nodulin-21_like_1"/>
    <property type="match status" value="1"/>
</dbReference>
<evidence type="ECO:0000313" key="6">
    <source>
        <dbReference type="EMBL" id="THJ73876.1"/>
    </source>
</evidence>
<gene>
    <name evidence="6" type="ORF">E7Y31_14120</name>
</gene>
<evidence type="ECO:0000256" key="3">
    <source>
        <dbReference type="ARBA" id="ARBA00022989"/>
    </source>
</evidence>
<dbReference type="RefSeq" id="WP_136448550.1">
    <property type="nucleotide sequence ID" value="NZ_SSXH01000345.1"/>
</dbReference>